<dbReference type="GO" id="GO:0003677">
    <property type="term" value="F:DNA binding"/>
    <property type="evidence" value="ECO:0007669"/>
    <property type="project" value="UniProtKB-KW"/>
</dbReference>
<dbReference type="InterPro" id="IPR000524">
    <property type="entry name" value="Tscrpt_reg_HTH_GntR"/>
</dbReference>
<dbReference type="SUPFAM" id="SSF48008">
    <property type="entry name" value="GntR ligand-binding domain-like"/>
    <property type="match status" value="1"/>
</dbReference>
<reference evidence="6 7" key="1">
    <citation type="submission" date="2019-06" db="EMBL/GenBank/DDBJ databases">
        <title>Sequencing the genomes of 1000 actinobacteria strains.</title>
        <authorList>
            <person name="Klenk H.-P."/>
        </authorList>
    </citation>
    <scope>NUCLEOTIDE SEQUENCE [LARGE SCALE GENOMIC DNA]</scope>
    <source>
        <strain evidence="6 7">DSM 12335</strain>
    </source>
</reference>
<dbReference type="Gene3D" id="1.20.120.530">
    <property type="entry name" value="GntR ligand-binding domain-like"/>
    <property type="match status" value="1"/>
</dbReference>
<dbReference type="EMBL" id="VFOP01000001">
    <property type="protein sequence ID" value="TQL52427.1"/>
    <property type="molecule type" value="Genomic_DNA"/>
</dbReference>
<dbReference type="PRINTS" id="PR00035">
    <property type="entry name" value="HTHGNTR"/>
</dbReference>
<dbReference type="Pfam" id="PF00392">
    <property type="entry name" value="GntR"/>
    <property type="match status" value="1"/>
</dbReference>
<dbReference type="SUPFAM" id="SSF46785">
    <property type="entry name" value="Winged helix' DNA-binding domain"/>
    <property type="match status" value="1"/>
</dbReference>
<dbReference type="InterPro" id="IPR011711">
    <property type="entry name" value="GntR_C"/>
</dbReference>
<feature type="domain" description="HTH gntR-type" evidence="5">
    <location>
        <begin position="7"/>
        <end position="75"/>
    </location>
</feature>
<accession>A0A542YWG7</accession>
<evidence type="ECO:0000256" key="3">
    <source>
        <dbReference type="ARBA" id="ARBA00023163"/>
    </source>
</evidence>
<keyword evidence="2 6" id="KW-0238">DNA-binding</keyword>
<evidence type="ECO:0000259" key="5">
    <source>
        <dbReference type="PROSITE" id="PS50949"/>
    </source>
</evidence>
<protein>
    <submittedName>
        <fullName evidence="6">DNA-binding GntR family transcriptional regulator</fullName>
    </submittedName>
</protein>
<dbReference type="PROSITE" id="PS50949">
    <property type="entry name" value="HTH_GNTR"/>
    <property type="match status" value="1"/>
</dbReference>
<dbReference type="Proteomes" id="UP000319516">
    <property type="component" value="Unassembled WGS sequence"/>
</dbReference>
<dbReference type="InterPro" id="IPR036390">
    <property type="entry name" value="WH_DNA-bd_sf"/>
</dbReference>
<dbReference type="Pfam" id="PF07729">
    <property type="entry name" value="FCD"/>
    <property type="match status" value="1"/>
</dbReference>
<evidence type="ECO:0000256" key="1">
    <source>
        <dbReference type="ARBA" id="ARBA00023015"/>
    </source>
</evidence>
<evidence type="ECO:0000313" key="7">
    <source>
        <dbReference type="Proteomes" id="UP000319516"/>
    </source>
</evidence>
<feature type="compositionally biased region" description="Polar residues" evidence="4">
    <location>
        <begin position="215"/>
        <end position="226"/>
    </location>
</feature>
<dbReference type="PANTHER" id="PTHR43537:SF45">
    <property type="entry name" value="GNTR FAMILY REGULATORY PROTEIN"/>
    <property type="match status" value="1"/>
</dbReference>
<dbReference type="AlphaFoldDB" id="A0A542YWG7"/>
<dbReference type="SMART" id="SM00345">
    <property type="entry name" value="HTH_GNTR"/>
    <property type="match status" value="1"/>
</dbReference>
<gene>
    <name evidence="6" type="ORF">FB467_3613</name>
</gene>
<keyword evidence="3" id="KW-0804">Transcription</keyword>
<dbReference type="InterPro" id="IPR036388">
    <property type="entry name" value="WH-like_DNA-bd_sf"/>
</dbReference>
<name>A0A542YWG7_9MICO</name>
<proteinExistence type="predicted"/>
<dbReference type="GO" id="GO:0003700">
    <property type="term" value="F:DNA-binding transcription factor activity"/>
    <property type="evidence" value="ECO:0007669"/>
    <property type="project" value="InterPro"/>
</dbReference>
<evidence type="ECO:0000256" key="4">
    <source>
        <dbReference type="SAM" id="MobiDB-lite"/>
    </source>
</evidence>
<comment type="caution">
    <text evidence="6">The sequence shown here is derived from an EMBL/GenBank/DDBJ whole genome shotgun (WGS) entry which is preliminary data.</text>
</comment>
<feature type="region of interest" description="Disordered" evidence="4">
    <location>
        <begin position="215"/>
        <end position="244"/>
    </location>
</feature>
<evidence type="ECO:0000256" key="2">
    <source>
        <dbReference type="ARBA" id="ARBA00023125"/>
    </source>
</evidence>
<dbReference type="PANTHER" id="PTHR43537">
    <property type="entry name" value="TRANSCRIPTIONAL REGULATOR, GNTR FAMILY"/>
    <property type="match status" value="1"/>
</dbReference>
<dbReference type="Gene3D" id="1.10.10.10">
    <property type="entry name" value="Winged helix-like DNA-binding domain superfamily/Winged helix DNA-binding domain"/>
    <property type="match status" value="1"/>
</dbReference>
<keyword evidence="7" id="KW-1185">Reference proteome</keyword>
<sequence>MAKVRRETVAEQGLSILRAQILDGTLQPGDAVTEEAMAQELGISRPTLREVLKTLVGEGLLTRHPSTRILQVTTLTVEEVREMYVARRVLECAGIDAAASLPDEAFAPLRETLEEMAEAVAGRDHYGLVQADRRCHSETVALTGSRYLISLHERLMARMNLTLSQVESDEPSDYTEVLRLHREYCTLIMERRPEEAKAQLLQRLEVAEQEVTTSLETRRATGSNARRSVRKPTRDALGATGGAG</sequence>
<organism evidence="6 7">
    <name type="scientific">Ornithinicoccus hortensis</name>
    <dbReference type="NCBI Taxonomy" id="82346"/>
    <lineage>
        <taxon>Bacteria</taxon>
        <taxon>Bacillati</taxon>
        <taxon>Actinomycetota</taxon>
        <taxon>Actinomycetes</taxon>
        <taxon>Micrococcales</taxon>
        <taxon>Intrasporangiaceae</taxon>
        <taxon>Ornithinicoccus</taxon>
    </lineage>
</organism>
<dbReference type="InterPro" id="IPR008920">
    <property type="entry name" value="TF_FadR/GntR_C"/>
</dbReference>
<dbReference type="RefSeq" id="WP_170230825.1">
    <property type="nucleotide sequence ID" value="NZ_BAAAIK010000001.1"/>
</dbReference>
<keyword evidence="1" id="KW-0805">Transcription regulation</keyword>
<evidence type="ECO:0000313" key="6">
    <source>
        <dbReference type="EMBL" id="TQL52427.1"/>
    </source>
</evidence>
<dbReference type="SMART" id="SM00895">
    <property type="entry name" value="FCD"/>
    <property type="match status" value="1"/>
</dbReference>